<keyword evidence="3" id="KW-1185">Reference proteome</keyword>
<dbReference type="Gene3D" id="1.10.287.910">
    <property type="entry name" value="bacterial mercury transporter, merf"/>
    <property type="match status" value="1"/>
</dbReference>
<keyword evidence="1" id="KW-0472">Membrane</keyword>
<proteinExistence type="predicted"/>
<dbReference type="Proteomes" id="UP001204772">
    <property type="component" value="Unassembled WGS sequence"/>
</dbReference>
<organism evidence="2 3">
    <name type="scientific">Runella salmonicolor</name>
    <dbReference type="NCBI Taxonomy" id="2950278"/>
    <lineage>
        <taxon>Bacteria</taxon>
        <taxon>Pseudomonadati</taxon>
        <taxon>Bacteroidota</taxon>
        <taxon>Cytophagia</taxon>
        <taxon>Cytophagales</taxon>
        <taxon>Spirosomataceae</taxon>
        <taxon>Runella</taxon>
    </lineage>
</organism>
<keyword evidence="1" id="KW-0812">Transmembrane</keyword>
<evidence type="ECO:0000256" key="1">
    <source>
        <dbReference type="SAM" id="Phobius"/>
    </source>
</evidence>
<dbReference type="RefSeq" id="WP_253532395.1">
    <property type="nucleotide sequence ID" value="NZ_JAMZEL010000015.1"/>
</dbReference>
<gene>
    <name evidence="2" type="ORF">NCI00_25555</name>
</gene>
<sequence>MEKQQLEVKTPFYKKLGWVSIGLCGLCCSLPIIGAIAGISTLTVIAAYLEKIGILALGAAGILFIYTFYRKRNQAKSCADSCEVNCDCKTLPISK</sequence>
<reference evidence="2 3" key="1">
    <citation type="submission" date="2022-06" db="EMBL/GenBank/DDBJ databases">
        <title>Runella sp. S5 genome sequencing.</title>
        <authorList>
            <person name="Park S."/>
        </authorList>
    </citation>
    <scope>NUCLEOTIDE SEQUENCE [LARGE SCALE GENOMIC DNA]</scope>
    <source>
        <strain evidence="2 3">S5</strain>
    </source>
</reference>
<evidence type="ECO:0000313" key="2">
    <source>
        <dbReference type="EMBL" id="MCP1385831.1"/>
    </source>
</evidence>
<dbReference type="EMBL" id="JAMZEL010000015">
    <property type="protein sequence ID" value="MCP1385831.1"/>
    <property type="molecule type" value="Genomic_DNA"/>
</dbReference>
<comment type="caution">
    <text evidence="2">The sequence shown here is derived from an EMBL/GenBank/DDBJ whole genome shotgun (WGS) entry which is preliminary data.</text>
</comment>
<protein>
    <recommendedName>
        <fullName evidence="4">Mercuric ion transport protein</fullName>
    </recommendedName>
</protein>
<feature type="transmembrane region" description="Helical" evidence="1">
    <location>
        <begin position="52"/>
        <end position="69"/>
    </location>
</feature>
<feature type="transmembrane region" description="Helical" evidence="1">
    <location>
        <begin position="21"/>
        <end position="46"/>
    </location>
</feature>
<keyword evidence="1" id="KW-1133">Transmembrane helix</keyword>
<accession>A0ABT1FVP6</accession>
<evidence type="ECO:0008006" key="4">
    <source>
        <dbReference type="Google" id="ProtNLM"/>
    </source>
</evidence>
<name>A0ABT1FVP6_9BACT</name>
<evidence type="ECO:0000313" key="3">
    <source>
        <dbReference type="Proteomes" id="UP001204772"/>
    </source>
</evidence>